<feature type="region of interest" description="Disordered" evidence="1">
    <location>
        <begin position="508"/>
        <end position="528"/>
    </location>
</feature>
<sequence length="528" mass="59230">MWTTLNGEFRADADAAGTATLPYMVIALMVPRARHSTCARQMPSVGLLDPSPMMSQLPGSEAGRDEARVAGSHKLAPPSPAPPPGSRNLRSILARPRARSTRRASPRSLGVMLGMRRVRAGDDRPHRWRPVVQMTHRTVISVAHLRLTRHRPSRRSPPPARQLAPAPALVRQRGQDIHDRPTSHSITMVSRDRQRVLKSARPRSDLQLALVCDEADLGTSIQHIYALFCRIFVCYSTVCCSDVSSCPSPTVWSRRCFDDHLTQRERSLQPEDQHDVDPRLCQRRVGCCEAGGRAAVQLGRGRPAMTLDQRYFYLRPPPTLRARLRRQPVRLLARPPIRARPVGLSPGVARPSSFDVRYRFVQFFPKRASAVQSCIMDSLVRWEYLALVMASDTISYTPSPTLTAGPPFEPFPVDSQPIDSVLIVQVGNDRTAHSRRQLQLNGLNELREFFLAESGYTEPPDDIEGDEFWYRRVRVMFDGTSELLAVDLESWDGLLPRMAEVHLMACTPPTPSNGNSLRGTTWRNLVSQ</sequence>
<dbReference type="EMBL" id="GL377320">
    <property type="protein sequence ID" value="EFI91058.1"/>
    <property type="molecule type" value="Genomic_DNA"/>
</dbReference>
<evidence type="ECO:0000313" key="3">
    <source>
        <dbReference type="Proteomes" id="UP000007431"/>
    </source>
</evidence>
<dbReference type="InParanoid" id="D8QM66"/>
<feature type="compositionally biased region" description="Basic residues" evidence="1">
    <location>
        <begin position="96"/>
        <end position="105"/>
    </location>
</feature>
<dbReference type="Proteomes" id="UP000007431">
    <property type="component" value="Unassembled WGS sequence"/>
</dbReference>
<accession>D8QM66</accession>
<dbReference type="VEuPathDB" id="FungiDB:SCHCODRAFT_02673997"/>
<keyword evidence="3" id="KW-1185">Reference proteome</keyword>
<feature type="compositionally biased region" description="Basic and acidic residues" evidence="1">
    <location>
        <begin position="173"/>
        <end position="182"/>
    </location>
</feature>
<feature type="region of interest" description="Disordered" evidence="1">
    <location>
        <begin position="44"/>
        <end position="108"/>
    </location>
</feature>
<protein>
    <submittedName>
        <fullName evidence="2">Uncharacterized protein</fullName>
    </submittedName>
</protein>
<feature type="region of interest" description="Disordered" evidence="1">
    <location>
        <begin position="147"/>
        <end position="183"/>
    </location>
</feature>
<feature type="compositionally biased region" description="Polar residues" evidence="1">
    <location>
        <begin position="512"/>
        <end position="528"/>
    </location>
</feature>
<evidence type="ECO:0000256" key="1">
    <source>
        <dbReference type="SAM" id="MobiDB-lite"/>
    </source>
</evidence>
<organism evidence="3">
    <name type="scientific">Schizophyllum commune (strain H4-8 / FGSC 9210)</name>
    <name type="common">Split gill fungus</name>
    <dbReference type="NCBI Taxonomy" id="578458"/>
    <lineage>
        <taxon>Eukaryota</taxon>
        <taxon>Fungi</taxon>
        <taxon>Dikarya</taxon>
        <taxon>Basidiomycota</taxon>
        <taxon>Agaricomycotina</taxon>
        <taxon>Agaricomycetes</taxon>
        <taxon>Agaricomycetidae</taxon>
        <taxon>Agaricales</taxon>
        <taxon>Schizophyllaceae</taxon>
        <taxon>Schizophyllum</taxon>
    </lineage>
</organism>
<dbReference type="HOGENOM" id="CLU_515964_0_0_1"/>
<dbReference type="AlphaFoldDB" id="D8QM66"/>
<feature type="non-terminal residue" evidence="2">
    <location>
        <position position="528"/>
    </location>
</feature>
<gene>
    <name evidence="2" type="ORF">SCHCODRAFT_114936</name>
</gene>
<reference evidence="2 3" key="1">
    <citation type="journal article" date="2010" name="Nat. Biotechnol.">
        <title>Genome sequence of the model mushroom Schizophyllum commune.</title>
        <authorList>
            <person name="Ohm R.A."/>
            <person name="de Jong J.F."/>
            <person name="Lugones L.G."/>
            <person name="Aerts A."/>
            <person name="Kothe E."/>
            <person name="Stajich J.E."/>
            <person name="de Vries R.P."/>
            <person name="Record E."/>
            <person name="Levasseur A."/>
            <person name="Baker S.E."/>
            <person name="Bartholomew K.A."/>
            <person name="Coutinho P.M."/>
            <person name="Erdmann S."/>
            <person name="Fowler T.J."/>
            <person name="Gathman A.C."/>
            <person name="Lombard V."/>
            <person name="Henrissat B."/>
            <person name="Knabe N."/>
            <person name="Kuees U."/>
            <person name="Lilly W.W."/>
            <person name="Lindquist E."/>
            <person name="Lucas S."/>
            <person name="Magnuson J.K."/>
            <person name="Piumi F."/>
            <person name="Raudaskoski M."/>
            <person name="Salamov A."/>
            <person name="Schmutz J."/>
            <person name="Schwarze F.W.M.R."/>
            <person name="vanKuyk P.A."/>
            <person name="Horton J.S."/>
            <person name="Grigoriev I.V."/>
            <person name="Woesten H.A.B."/>
        </authorList>
    </citation>
    <scope>NUCLEOTIDE SEQUENCE [LARGE SCALE GENOMIC DNA]</scope>
    <source>
        <strain evidence="3">H4-8 / FGSC 9210</strain>
    </source>
</reference>
<evidence type="ECO:0000313" key="2">
    <source>
        <dbReference type="EMBL" id="EFI91058.1"/>
    </source>
</evidence>
<proteinExistence type="predicted"/>
<name>D8QM66_SCHCM</name>